<evidence type="ECO:0000259" key="7">
    <source>
        <dbReference type="Pfam" id="PF04239"/>
    </source>
</evidence>
<comment type="caution">
    <text evidence="8">The sequence shown here is derived from an EMBL/GenBank/DDBJ whole genome shotgun (WGS) entry which is preliminary data.</text>
</comment>
<evidence type="ECO:0000313" key="8">
    <source>
        <dbReference type="EMBL" id="TKI88523.1"/>
    </source>
</evidence>
<evidence type="ECO:0000256" key="4">
    <source>
        <dbReference type="ARBA" id="ARBA00022692"/>
    </source>
</evidence>
<dbReference type="Gene3D" id="3.30.240.20">
    <property type="entry name" value="bsu07140 like domains"/>
    <property type="match status" value="1"/>
</dbReference>
<keyword evidence="4" id="KW-0812">Transmembrane</keyword>
<evidence type="ECO:0000313" key="9">
    <source>
        <dbReference type="Proteomes" id="UP000305222"/>
    </source>
</evidence>
<dbReference type="InterPro" id="IPR023090">
    <property type="entry name" value="UPF0702_alpha/beta_dom_sf"/>
</dbReference>
<feature type="non-terminal residue" evidence="8">
    <location>
        <position position="1"/>
    </location>
</feature>
<sequence length="70" mass="7976">IEYAILEANGAISILPKRELVPLTPKDLNIDVTYAGLPIALIVDSQIQYDNLKLIHKDEKWLYKELKEKG</sequence>
<dbReference type="PANTHER" id="PTHR34582:SF5">
    <property type="entry name" value="UPF0702 TRANSMEMBRANE PROTEIN YETF"/>
    <property type="match status" value="1"/>
</dbReference>
<dbReference type="EMBL" id="SZON01002144">
    <property type="protein sequence ID" value="TKI88523.1"/>
    <property type="molecule type" value="Genomic_DNA"/>
</dbReference>
<dbReference type="AlphaFoldDB" id="A0A4V5TT44"/>
<evidence type="ECO:0000256" key="3">
    <source>
        <dbReference type="ARBA" id="ARBA00022475"/>
    </source>
</evidence>
<reference evidence="8 9" key="1">
    <citation type="journal article" date="2019" name="Environ. Microbiol.">
        <title>An active ?-lactamase is a part of an orchestrated cell wall stress resistance network of Bacillus subtilis and related rhizosphere species.</title>
        <authorList>
            <person name="Bucher T."/>
            <person name="Keren-Paz A."/>
            <person name="Hausser J."/>
            <person name="Olender T."/>
            <person name="Cytryn E."/>
            <person name="Kolodkin-Gal I."/>
        </authorList>
    </citation>
    <scope>NUCLEOTIDE SEQUENCE [LARGE SCALE GENOMIC DNA]</scope>
    <source>
        <strain evidence="8 9">I5</strain>
    </source>
</reference>
<accession>A0A4V5TT44</accession>
<evidence type="ECO:0000256" key="5">
    <source>
        <dbReference type="ARBA" id="ARBA00022989"/>
    </source>
</evidence>
<dbReference type="Proteomes" id="UP000305222">
    <property type="component" value="Unassembled WGS sequence"/>
</dbReference>
<dbReference type="PANTHER" id="PTHR34582">
    <property type="entry name" value="UPF0702 TRANSMEMBRANE PROTEIN YCAP"/>
    <property type="match status" value="1"/>
</dbReference>
<keyword evidence="6" id="KW-0472">Membrane</keyword>
<comment type="similarity">
    <text evidence="2">Belongs to the UPF0702 family.</text>
</comment>
<organism evidence="8 9">
    <name type="scientific">Bacillus wiedmannii</name>
    <dbReference type="NCBI Taxonomy" id="1890302"/>
    <lineage>
        <taxon>Bacteria</taxon>
        <taxon>Bacillati</taxon>
        <taxon>Bacillota</taxon>
        <taxon>Bacilli</taxon>
        <taxon>Bacillales</taxon>
        <taxon>Bacillaceae</taxon>
        <taxon>Bacillus</taxon>
        <taxon>Bacillus cereus group</taxon>
    </lineage>
</organism>
<evidence type="ECO:0000256" key="2">
    <source>
        <dbReference type="ARBA" id="ARBA00006448"/>
    </source>
</evidence>
<comment type="subcellular location">
    <subcellularLocation>
        <location evidence="1">Cell membrane</location>
        <topology evidence="1">Multi-pass membrane protein</topology>
    </subcellularLocation>
</comment>
<feature type="domain" description="YetF C-terminal" evidence="7">
    <location>
        <begin position="1"/>
        <end position="70"/>
    </location>
</feature>
<protein>
    <submittedName>
        <fullName evidence="8">DUF421 domain-containing protein</fullName>
    </submittedName>
</protein>
<name>A0A4V5TT44_9BACI</name>
<feature type="non-terminal residue" evidence="8">
    <location>
        <position position="70"/>
    </location>
</feature>
<evidence type="ECO:0000256" key="6">
    <source>
        <dbReference type="ARBA" id="ARBA00023136"/>
    </source>
</evidence>
<keyword evidence="3" id="KW-1003">Cell membrane</keyword>
<gene>
    <name evidence="8" type="ORF">FC699_27845</name>
</gene>
<keyword evidence="5" id="KW-1133">Transmembrane helix</keyword>
<dbReference type="InterPro" id="IPR007353">
    <property type="entry name" value="DUF421"/>
</dbReference>
<evidence type="ECO:0000256" key="1">
    <source>
        <dbReference type="ARBA" id="ARBA00004651"/>
    </source>
</evidence>
<dbReference type="GO" id="GO:0005886">
    <property type="term" value="C:plasma membrane"/>
    <property type="evidence" value="ECO:0007669"/>
    <property type="project" value="UniProtKB-SubCell"/>
</dbReference>
<dbReference type="Pfam" id="PF04239">
    <property type="entry name" value="DUF421"/>
    <property type="match status" value="1"/>
</dbReference>
<proteinExistence type="inferred from homology"/>